<dbReference type="AlphaFoldDB" id="A0A7K0DXW4"/>
<comment type="caution">
    <text evidence="1">The sequence shown here is derived from an EMBL/GenBank/DDBJ whole genome shotgun (WGS) entry which is preliminary data.</text>
</comment>
<name>A0A7K0DXW4_9NOCA</name>
<dbReference type="Proteomes" id="UP000431401">
    <property type="component" value="Unassembled WGS sequence"/>
</dbReference>
<evidence type="ECO:0000313" key="1">
    <source>
        <dbReference type="EMBL" id="MQY30629.1"/>
    </source>
</evidence>
<proteinExistence type="predicted"/>
<dbReference type="EMBL" id="WEGI01000014">
    <property type="protein sequence ID" value="MQY30629.1"/>
    <property type="molecule type" value="Genomic_DNA"/>
</dbReference>
<evidence type="ECO:0000313" key="2">
    <source>
        <dbReference type="Proteomes" id="UP000431401"/>
    </source>
</evidence>
<dbReference type="OrthoDB" id="5136203at2"/>
<organism evidence="1 2">
    <name type="scientific">Nocardia aurantia</name>
    <dbReference type="NCBI Taxonomy" id="2585199"/>
    <lineage>
        <taxon>Bacteria</taxon>
        <taxon>Bacillati</taxon>
        <taxon>Actinomycetota</taxon>
        <taxon>Actinomycetes</taxon>
        <taxon>Mycobacteriales</taxon>
        <taxon>Nocardiaceae</taxon>
        <taxon>Nocardia</taxon>
    </lineage>
</organism>
<keyword evidence="2" id="KW-1185">Reference proteome</keyword>
<accession>A0A7K0DXW4</accession>
<protein>
    <submittedName>
        <fullName evidence="1">Uncharacterized protein</fullName>
    </submittedName>
</protein>
<reference evidence="1 2" key="1">
    <citation type="submission" date="2019-10" db="EMBL/GenBank/DDBJ databases">
        <title>Nocardia macrotermitis sp. nov. and Nocardia aurantia sp. nov., isolated from the gut of fungus growing-termite Macrotermes natalensis.</title>
        <authorList>
            <person name="Benndorf R."/>
            <person name="Schwitalla J."/>
            <person name="Martin K."/>
            <person name="De Beer W."/>
            <person name="Kaster A.-K."/>
            <person name="Vollmers J."/>
            <person name="Poulsen M."/>
            <person name="Beemelmanns C."/>
        </authorList>
    </citation>
    <scope>NUCLEOTIDE SEQUENCE [LARGE SCALE GENOMIC DNA]</scope>
    <source>
        <strain evidence="1 2">RB56</strain>
    </source>
</reference>
<dbReference type="RefSeq" id="WP_153347873.1">
    <property type="nucleotide sequence ID" value="NZ_WEGI01000014.1"/>
</dbReference>
<sequence length="770" mass="83633">MSDQVFRDGPAQYAIGQLERALEAAMRADDSAARERARQKARRWRDVLGGMASGAVTIGSRTPVADLLAWVTLEVAHGGFATGRARSEAPLSAAEADLVTRLPAEVPGATDRERLNLWYLGDAGRAELLSSIANGRYRIELPEDAALAVVALLLHHGFPEQALDLITALRPFLARLRFTPVIPAAARPAGPTVRVVSAAAAAATLRAVTTPEQLTVMRTTVDVWTPLYDRLVRLWCDSVDGDLPRLDDSGAVCGGWPGRIRGAAWEDDRIYWLIDFGAARRDHKFRGRHAHRKSNFTRLHEALLDCADLGPRQLGRVRRALADTITRHGEPGSAARESARLAQTEAVSGPLFADYAAVLAARLDRVPGDGGLPSPDPITALVSAAEAATSGPSVTPGTAIPQHLRDKAFRALEAPVDELIRRGVIRSGEALADVLPQLTARLLFADITDPVVAELAEQLYTAYRGRRSLLLTGLRGQVSPKELPWFTALNPLRPHRNDAGPQAAARALLRELTVLAIESFPHTPLPNPLISEFHTLAERAGLELPLVEELAADIFTGAFTEKWRAAAHTASRTLNGTLYQAYYDLPAPSAWNIQNHNAVRWNRVIAPEFATRCEQRAAEAGTGGGHVARNGTVLEQSQILTTHNLAVLVDALDLDDRLRAIAPAAARRAFDRILRRLRPSAHGHAALIQVKNAAYAWRQAVFLLSYCDEPTQRAELRRISEQANASRLAPAVTGLAHILAGGRFTPDGRTPDGLGRRFLGWSAGPHWYLD</sequence>
<gene>
    <name evidence="1" type="ORF">NRB56_62310</name>
</gene>